<evidence type="ECO:0000313" key="4">
    <source>
        <dbReference type="Proteomes" id="UP000318626"/>
    </source>
</evidence>
<feature type="region of interest" description="Disordered" evidence="1">
    <location>
        <begin position="101"/>
        <end position="130"/>
    </location>
</feature>
<reference evidence="4" key="1">
    <citation type="submission" date="2019-02" db="EMBL/GenBank/DDBJ databases">
        <title>Deep-cultivation of Planctomycetes and their phenomic and genomic characterization uncovers novel biology.</title>
        <authorList>
            <person name="Wiegand S."/>
            <person name="Jogler M."/>
            <person name="Boedeker C."/>
            <person name="Pinto D."/>
            <person name="Vollmers J."/>
            <person name="Rivas-Marin E."/>
            <person name="Kohn T."/>
            <person name="Peeters S.H."/>
            <person name="Heuer A."/>
            <person name="Rast P."/>
            <person name="Oberbeckmann S."/>
            <person name="Bunk B."/>
            <person name="Jeske O."/>
            <person name="Meyerdierks A."/>
            <person name="Storesund J.E."/>
            <person name="Kallscheuer N."/>
            <person name="Luecker S."/>
            <person name="Lage O.M."/>
            <person name="Pohl T."/>
            <person name="Merkel B.J."/>
            <person name="Hornburger P."/>
            <person name="Mueller R.-W."/>
            <person name="Bruemmer F."/>
            <person name="Labrenz M."/>
            <person name="Spormann A.M."/>
            <person name="Op den Camp H."/>
            <person name="Overmann J."/>
            <person name="Amann R."/>
            <person name="Jetten M.S.M."/>
            <person name="Mascher T."/>
            <person name="Medema M.H."/>
            <person name="Devos D.P."/>
            <person name="Kaster A.-K."/>
            <person name="Ovreas L."/>
            <person name="Rohde M."/>
            <person name="Galperin M.Y."/>
            <person name="Jogler C."/>
        </authorList>
    </citation>
    <scope>NUCLEOTIDE SEQUENCE [LARGE SCALE GENOMIC DNA]</scope>
    <source>
        <strain evidence="4">Pan97</strain>
    </source>
</reference>
<evidence type="ECO:0008006" key="5">
    <source>
        <dbReference type="Google" id="ProtNLM"/>
    </source>
</evidence>
<evidence type="ECO:0000313" key="3">
    <source>
        <dbReference type="EMBL" id="QDU74488.1"/>
    </source>
</evidence>
<gene>
    <name evidence="3" type="ORF">Pan97_14960</name>
</gene>
<organism evidence="3 4">
    <name type="scientific">Bremerella volcania</name>
    <dbReference type="NCBI Taxonomy" id="2527984"/>
    <lineage>
        <taxon>Bacteria</taxon>
        <taxon>Pseudomonadati</taxon>
        <taxon>Planctomycetota</taxon>
        <taxon>Planctomycetia</taxon>
        <taxon>Pirellulales</taxon>
        <taxon>Pirellulaceae</taxon>
        <taxon>Bremerella</taxon>
    </lineage>
</organism>
<protein>
    <recommendedName>
        <fullName evidence="5">Carboxypeptidase regulatory-like domain-containing protein</fullName>
    </recommendedName>
</protein>
<dbReference type="PROSITE" id="PS51257">
    <property type="entry name" value="PROKAR_LIPOPROTEIN"/>
    <property type="match status" value="1"/>
</dbReference>
<feature type="chain" id="PRO_5022123431" description="Carboxypeptidase regulatory-like domain-containing protein" evidence="2">
    <location>
        <begin position="29"/>
        <end position="148"/>
    </location>
</feature>
<feature type="signal peptide" evidence="2">
    <location>
        <begin position="1"/>
        <end position="28"/>
    </location>
</feature>
<evidence type="ECO:0000256" key="2">
    <source>
        <dbReference type="SAM" id="SignalP"/>
    </source>
</evidence>
<accession>A0A518C5I5</accession>
<keyword evidence="2" id="KW-0732">Signal</keyword>
<proteinExistence type="predicted"/>
<evidence type="ECO:0000256" key="1">
    <source>
        <dbReference type="SAM" id="MobiDB-lite"/>
    </source>
</evidence>
<sequence precursor="true">MPVSKDWTKRIDSVVLMLCVSTSTLFLAGCGASADPLNRQAVRGEVTLDSQPLDNGSISFDPQDREKGRPGGATILDGKFALERQRGLPPGTYTVRVNSADAQTEAVGEPGESRRLAKERIPSQWNSKSEQTITVVDGEENTFQFAIP</sequence>
<dbReference type="OrthoDB" id="280343at2"/>
<dbReference type="AlphaFoldDB" id="A0A518C5I5"/>
<feature type="region of interest" description="Disordered" evidence="1">
    <location>
        <begin position="50"/>
        <end position="73"/>
    </location>
</feature>
<dbReference type="RefSeq" id="WP_144971443.1">
    <property type="nucleotide sequence ID" value="NZ_CP036289.1"/>
</dbReference>
<keyword evidence="4" id="KW-1185">Reference proteome</keyword>
<dbReference type="EMBL" id="CP036289">
    <property type="protein sequence ID" value="QDU74488.1"/>
    <property type="molecule type" value="Genomic_DNA"/>
</dbReference>
<name>A0A518C5I5_9BACT</name>
<dbReference type="KEGG" id="bvo:Pan97_14960"/>
<feature type="compositionally biased region" description="Basic and acidic residues" evidence="1">
    <location>
        <begin position="111"/>
        <end position="121"/>
    </location>
</feature>
<dbReference type="Proteomes" id="UP000318626">
    <property type="component" value="Chromosome"/>
</dbReference>
<feature type="compositionally biased region" description="Polar residues" evidence="1">
    <location>
        <begin position="50"/>
        <end position="60"/>
    </location>
</feature>